<dbReference type="AlphaFoldDB" id="A0A9N8WBX3"/>
<organism evidence="2 3">
    <name type="scientific">Diversispora eburnea</name>
    <dbReference type="NCBI Taxonomy" id="1213867"/>
    <lineage>
        <taxon>Eukaryota</taxon>
        <taxon>Fungi</taxon>
        <taxon>Fungi incertae sedis</taxon>
        <taxon>Mucoromycota</taxon>
        <taxon>Glomeromycotina</taxon>
        <taxon>Glomeromycetes</taxon>
        <taxon>Diversisporales</taxon>
        <taxon>Diversisporaceae</taxon>
        <taxon>Diversispora</taxon>
    </lineage>
</organism>
<name>A0A9N8WBX3_9GLOM</name>
<evidence type="ECO:0000313" key="2">
    <source>
        <dbReference type="EMBL" id="CAG8484551.1"/>
    </source>
</evidence>
<proteinExistence type="predicted"/>
<gene>
    <name evidence="2" type="ORF">DEBURN_LOCUS3844</name>
</gene>
<dbReference type="EMBL" id="CAJVPK010000258">
    <property type="protein sequence ID" value="CAG8484551.1"/>
    <property type="molecule type" value="Genomic_DNA"/>
</dbReference>
<comment type="caution">
    <text evidence="2">The sequence shown here is derived from an EMBL/GenBank/DDBJ whole genome shotgun (WGS) entry which is preliminary data.</text>
</comment>
<evidence type="ECO:0000256" key="1">
    <source>
        <dbReference type="SAM" id="MobiDB-lite"/>
    </source>
</evidence>
<sequence length="160" mass="17872">MVQISRKFLKFLKPNQKLKLTSPSGNYNRSSSPQSSVKIDITFIEPINRRQYISRELVQSSDNPIVIDVDAEESRPPEVMSSFISSIPVTQSTQSTQPNQPLNLTKHTTTSTGLVELNQFRQSSSLPQVYYSSNTLPPPPPHHSVQLQGPNNMTPSNPII</sequence>
<dbReference type="Proteomes" id="UP000789706">
    <property type="component" value="Unassembled WGS sequence"/>
</dbReference>
<feature type="region of interest" description="Disordered" evidence="1">
    <location>
        <begin position="131"/>
        <end position="160"/>
    </location>
</feature>
<feature type="compositionally biased region" description="Polar residues" evidence="1">
    <location>
        <begin position="145"/>
        <end position="160"/>
    </location>
</feature>
<protein>
    <submittedName>
        <fullName evidence="2">8491_t:CDS:1</fullName>
    </submittedName>
</protein>
<accession>A0A9N8WBX3</accession>
<evidence type="ECO:0000313" key="3">
    <source>
        <dbReference type="Proteomes" id="UP000789706"/>
    </source>
</evidence>
<keyword evidence="3" id="KW-1185">Reference proteome</keyword>
<reference evidence="2" key="1">
    <citation type="submission" date="2021-06" db="EMBL/GenBank/DDBJ databases">
        <authorList>
            <person name="Kallberg Y."/>
            <person name="Tangrot J."/>
            <person name="Rosling A."/>
        </authorList>
    </citation>
    <scope>NUCLEOTIDE SEQUENCE</scope>
    <source>
        <strain evidence="2">AZ414A</strain>
    </source>
</reference>